<accession>A0A511DF70</accession>
<reference evidence="2 3" key="1">
    <citation type="submission" date="2019-07" db="EMBL/GenBank/DDBJ databases">
        <title>Whole genome shotgun sequence of Pseudonocardia sulfidoxydans NBRC 16205.</title>
        <authorList>
            <person name="Hosoyama A."/>
            <person name="Uohara A."/>
            <person name="Ohji S."/>
            <person name="Ichikawa N."/>
        </authorList>
    </citation>
    <scope>NUCLEOTIDE SEQUENCE [LARGE SCALE GENOMIC DNA]</scope>
    <source>
        <strain evidence="2 3">NBRC 16205</strain>
    </source>
</reference>
<feature type="region of interest" description="Disordered" evidence="1">
    <location>
        <begin position="77"/>
        <end position="121"/>
    </location>
</feature>
<dbReference type="AlphaFoldDB" id="A0A511DF70"/>
<name>A0A511DF70_9PSEU</name>
<evidence type="ECO:0000313" key="3">
    <source>
        <dbReference type="Proteomes" id="UP000321685"/>
    </source>
</evidence>
<organism evidence="2 3">
    <name type="scientific">Pseudonocardia sulfidoxydans NBRC 16205</name>
    <dbReference type="NCBI Taxonomy" id="1223511"/>
    <lineage>
        <taxon>Bacteria</taxon>
        <taxon>Bacillati</taxon>
        <taxon>Actinomycetota</taxon>
        <taxon>Actinomycetes</taxon>
        <taxon>Pseudonocardiales</taxon>
        <taxon>Pseudonocardiaceae</taxon>
        <taxon>Pseudonocardia</taxon>
    </lineage>
</organism>
<proteinExistence type="predicted"/>
<dbReference type="EMBL" id="BJVJ01000008">
    <property type="protein sequence ID" value="GEL22374.1"/>
    <property type="molecule type" value="Genomic_DNA"/>
</dbReference>
<sequence length="121" mass="13016">MGGRRDRVAAQGRRRARGGPGVTDRLVDECAPDGQGLALRRALGPPDPVSGDRRWSDYRHSRPPPGHLACLIRRIGRDPAAVTPVPRPADGLEDRRRHDAHGGGDEHGGGDHDSRHPSLPA</sequence>
<dbReference type="Proteomes" id="UP000321685">
    <property type="component" value="Unassembled WGS sequence"/>
</dbReference>
<comment type="caution">
    <text evidence="2">The sequence shown here is derived from an EMBL/GenBank/DDBJ whole genome shotgun (WGS) entry which is preliminary data.</text>
</comment>
<gene>
    <name evidence="2" type="ORF">PSU4_13280</name>
</gene>
<feature type="region of interest" description="Disordered" evidence="1">
    <location>
        <begin position="1"/>
        <end position="65"/>
    </location>
</feature>
<feature type="compositionally biased region" description="Basic and acidic residues" evidence="1">
    <location>
        <begin position="90"/>
        <end position="121"/>
    </location>
</feature>
<keyword evidence="3" id="KW-1185">Reference proteome</keyword>
<feature type="compositionally biased region" description="Basic and acidic residues" evidence="1">
    <location>
        <begin position="50"/>
        <end position="60"/>
    </location>
</feature>
<evidence type="ECO:0000256" key="1">
    <source>
        <dbReference type="SAM" id="MobiDB-lite"/>
    </source>
</evidence>
<protein>
    <submittedName>
        <fullName evidence="2">Uncharacterized protein</fullName>
    </submittedName>
</protein>
<evidence type="ECO:0000313" key="2">
    <source>
        <dbReference type="EMBL" id="GEL22374.1"/>
    </source>
</evidence>